<dbReference type="PROSITE" id="PS50110">
    <property type="entry name" value="RESPONSE_REGULATORY"/>
    <property type="match status" value="1"/>
</dbReference>
<reference evidence="15" key="1">
    <citation type="submission" date="2023-05" db="EMBL/GenBank/DDBJ databases">
        <title>Nepenthes gracilis genome sequencing.</title>
        <authorList>
            <person name="Fukushima K."/>
        </authorList>
    </citation>
    <scope>NUCLEOTIDE SEQUENCE</scope>
    <source>
        <strain evidence="15">SING2019-196</strain>
    </source>
</reference>
<feature type="compositionally biased region" description="Basic and acidic residues" evidence="13">
    <location>
        <begin position="621"/>
        <end position="630"/>
    </location>
</feature>
<dbReference type="InterPro" id="IPR006447">
    <property type="entry name" value="Myb_dom_plants"/>
</dbReference>
<evidence type="ECO:0000256" key="2">
    <source>
        <dbReference type="ARBA" id="ARBA00004245"/>
    </source>
</evidence>
<dbReference type="SUPFAM" id="SSF52172">
    <property type="entry name" value="CheY-like"/>
    <property type="match status" value="1"/>
</dbReference>
<dbReference type="GO" id="GO:0003677">
    <property type="term" value="F:DNA binding"/>
    <property type="evidence" value="ECO:0007669"/>
    <property type="project" value="InterPro"/>
</dbReference>
<dbReference type="InterPro" id="IPR001005">
    <property type="entry name" value="SANT/Myb"/>
</dbReference>
<dbReference type="PANTHER" id="PTHR19321:SF7">
    <property type="entry name" value="65-KDA MICROTUBULE-ASSOCIATED PROTEIN 3"/>
    <property type="match status" value="1"/>
</dbReference>
<dbReference type="GO" id="GO:0000160">
    <property type="term" value="P:phosphorelay signal transduction system"/>
    <property type="evidence" value="ECO:0007669"/>
    <property type="project" value="InterPro"/>
</dbReference>
<keyword evidence="5 11" id="KW-0597">Phosphoprotein</keyword>
<evidence type="ECO:0000256" key="9">
    <source>
        <dbReference type="ARBA" id="ARBA00023212"/>
    </source>
</evidence>
<name>A0AAD3SWV8_NEPGR</name>
<feature type="modified residue" description="4-aspartylphosphate" evidence="11">
    <location>
        <position position="769"/>
    </location>
</feature>
<dbReference type="GO" id="GO:0008017">
    <property type="term" value="F:microtubule binding"/>
    <property type="evidence" value="ECO:0007669"/>
    <property type="project" value="InterPro"/>
</dbReference>
<evidence type="ECO:0000256" key="11">
    <source>
        <dbReference type="PROSITE-ProRule" id="PRU00169"/>
    </source>
</evidence>
<protein>
    <recommendedName>
        <fullName evidence="14">Response regulatory domain-containing protein</fullName>
    </recommendedName>
</protein>
<keyword evidence="9" id="KW-0206">Cytoskeleton</keyword>
<evidence type="ECO:0000256" key="13">
    <source>
        <dbReference type="SAM" id="MobiDB-lite"/>
    </source>
</evidence>
<evidence type="ECO:0000256" key="4">
    <source>
        <dbReference type="ARBA" id="ARBA00022490"/>
    </source>
</evidence>
<dbReference type="Pfam" id="PF00249">
    <property type="entry name" value="Myb_DNA-binding"/>
    <property type="match status" value="1"/>
</dbReference>
<evidence type="ECO:0000256" key="7">
    <source>
        <dbReference type="ARBA" id="ARBA00023015"/>
    </source>
</evidence>
<keyword evidence="16" id="KW-1185">Reference proteome</keyword>
<dbReference type="Pfam" id="PF03999">
    <property type="entry name" value="MAP65_ASE1"/>
    <property type="match status" value="1"/>
</dbReference>
<keyword evidence="7" id="KW-0805">Transcription regulation</keyword>
<keyword evidence="12" id="KW-0175">Coiled coil</keyword>
<keyword evidence="4" id="KW-0963">Cytoplasm</keyword>
<feature type="region of interest" description="Disordered" evidence="13">
    <location>
        <begin position="1006"/>
        <end position="1028"/>
    </location>
</feature>
<evidence type="ECO:0000256" key="5">
    <source>
        <dbReference type="ARBA" id="ARBA00022553"/>
    </source>
</evidence>
<dbReference type="GO" id="GO:0005634">
    <property type="term" value="C:nucleus"/>
    <property type="evidence" value="ECO:0007669"/>
    <property type="project" value="UniProtKB-SubCell"/>
</dbReference>
<dbReference type="SUPFAM" id="SSF46689">
    <property type="entry name" value="Homeodomain-like"/>
    <property type="match status" value="1"/>
</dbReference>
<feature type="coiled-coil region" evidence="12">
    <location>
        <begin position="155"/>
        <end position="182"/>
    </location>
</feature>
<dbReference type="Gene3D" id="1.10.10.60">
    <property type="entry name" value="Homeodomain-like"/>
    <property type="match status" value="1"/>
</dbReference>
<evidence type="ECO:0000313" key="15">
    <source>
        <dbReference type="EMBL" id="GMH18341.1"/>
    </source>
</evidence>
<evidence type="ECO:0000256" key="10">
    <source>
        <dbReference type="ARBA" id="ARBA00023242"/>
    </source>
</evidence>
<dbReference type="Proteomes" id="UP001279734">
    <property type="component" value="Unassembled WGS sequence"/>
</dbReference>
<dbReference type="SMART" id="SM00448">
    <property type="entry name" value="REC"/>
    <property type="match status" value="1"/>
</dbReference>
<comment type="subcellular location">
    <subcellularLocation>
        <location evidence="2">Cytoplasm</location>
        <location evidence="2">Cytoskeleton</location>
    </subcellularLocation>
    <subcellularLocation>
        <location evidence="1">Nucleus</location>
    </subcellularLocation>
</comment>
<evidence type="ECO:0000256" key="8">
    <source>
        <dbReference type="ARBA" id="ARBA00023163"/>
    </source>
</evidence>
<dbReference type="Gene3D" id="3.40.50.2300">
    <property type="match status" value="1"/>
</dbReference>
<dbReference type="Pfam" id="PF00072">
    <property type="entry name" value="Response_reg"/>
    <property type="match status" value="1"/>
</dbReference>
<evidence type="ECO:0000259" key="14">
    <source>
        <dbReference type="PROSITE" id="PS50110"/>
    </source>
</evidence>
<feature type="region of interest" description="Disordered" evidence="13">
    <location>
        <begin position="589"/>
        <end position="630"/>
    </location>
</feature>
<evidence type="ECO:0000256" key="12">
    <source>
        <dbReference type="SAM" id="Coils"/>
    </source>
</evidence>
<dbReference type="InterPro" id="IPR011006">
    <property type="entry name" value="CheY-like_superfamily"/>
</dbReference>
<dbReference type="GO" id="GO:0005819">
    <property type="term" value="C:spindle"/>
    <property type="evidence" value="ECO:0007669"/>
    <property type="project" value="TreeGrafter"/>
</dbReference>
<evidence type="ECO:0000256" key="1">
    <source>
        <dbReference type="ARBA" id="ARBA00004123"/>
    </source>
</evidence>
<dbReference type="GO" id="GO:0000226">
    <property type="term" value="P:microtubule cytoskeleton organization"/>
    <property type="evidence" value="ECO:0007669"/>
    <property type="project" value="InterPro"/>
</dbReference>
<dbReference type="InterPro" id="IPR001789">
    <property type="entry name" value="Sig_transdc_resp-reg_receiver"/>
</dbReference>
<dbReference type="InterPro" id="IPR009057">
    <property type="entry name" value="Homeodomain-like_sf"/>
</dbReference>
<evidence type="ECO:0000256" key="6">
    <source>
        <dbReference type="ARBA" id="ARBA00022701"/>
    </source>
</evidence>
<dbReference type="FunFam" id="1.20.58.1520:FF:000002">
    <property type="entry name" value="65-kDa microtubule-associated protein 6"/>
    <property type="match status" value="1"/>
</dbReference>
<keyword evidence="8" id="KW-0804">Transcription</keyword>
<dbReference type="InterPro" id="IPR007145">
    <property type="entry name" value="MAP65_Ase1_PRC1"/>
</dbReference>
<dbReference type="AlphaFoldDB" id="A0AAD3SWV8"/>
<dbReference type="GO" id="GO:0005874">
    <property type="term" value="C:microtubule"/>
    <property type="evidence" value="ECO:0007669"/>
    <property type="project" value="UniProtKB-KW"/>
</dbReference>
<dbReference type="NCBIfam" id="TIGR01557">
    <property type="entry name" value="myb_SHAQKYF"/>
    <property type="match status" value="1"/>
</dbReference>
<accession>A0AAD3SWV8</accession>
<dbReference type="Gene3D" id="1.20.58.1520">
    <property type="match status" value="1"/>
</dbReference>
<feature type="region of interest" description="Disordered" evidence="13">
    <location>
        <begin position="501"/>
        <end position="566"/>
    </location>
</feature>
<sequence length="1028" mass="116696">MSNSQSDPLLQVETTCGSLLYELQIIWDEVGESEADRDKMLLELEQECLEVYRRKVDMANRCRAKLRQAIADSEAELASICSVMGERPIHTRQPDQKIGSLKEELRIILPQLEEMQMRKLERKKQLSEILEQIQKVSDEISGSTNYNSRKEVDETDLSIRKVDELQQQLQALQKEKSDRLKQVMQHLNNLKSLCSVLGLDFRQTVNEVHPNFAGSEETYSISDETIQSLESAIKRLRELKVQRMQRLQDLATTMLELWNLMDTPIEEQQPFQSVTCNVAALEDELNDPDMLSSDFIEYVEAEVSRLEELKSSKMKELVLKKRSELEEICRKTHLVPNIDGETEYLFEAIESGLIDPASILEQIECEIAKIKEEAFSRKEILDKVEKWLSACEEESWLEEYNMDENRYNAGRGAHLTLKRAEKARALVNKLPGMVTALAAKVRAWENERSIVFIYDGIPLLSMLEEYTMLHQEKELEMRRQREQKKLQGQVIAEQEALFGSKPSPIKLQSGKKTFRMSTGGGNNRRLSVGGTMLQTPRPDSVQSARDRPHSRPMRKSDRNEYINQRTDDDFRPLSTVRKGLDMMDIPMKANSFNGHEEEPRTIRKPFSPISSQPSSKLNTTKKFEDPNKSHKDIQKIVSKNDTFNKIVTAIQSTTPLRATFATDEENKTPKTRSIQVPATPSTVSVLMQTAMTPALPLGGPNGDLEEQTAEEIEYSFEERRAGKSFVLGFSPHFPLCKSDGSEVVTVASAIDALCTLQMKQKTFDVVLRDVHMPEMSGFELLKHAILEFQLPVILISADDKEDTKLKGIEAGALNYIIKPLKCDKGYGIEAKRKELGEKVEVKDDRIVRKRSKMTWTPELHKSFMEAIDHIGFDRAVPKKILEHMKLPGLKREQIASHLQKYGLFLQHIVGRGNPFQHGLSIGRKERLRASSSLLDHNHNLSIQGDLQPIEDQQSHGFYQQQLGLNPPVINLLTDGANHGFLGGHISWNGENDSDLSFDQEENAVDLPNQVGAGGVPDSLLHTSKSSSN</sequence>
<gene>
    <name evidence="15" type="ORF">Nepgr_020182</name>
</gene>
<keyword evidence="6" id="KW-0493">Microtubule</keyword>
<dbReference type="GO" id="GO:0005737">
    <property type="term" value="C:cytoplasm"/>
    <property type="evidence" value="ECO:0007669"/>
    <property type="project" value="TreeGrafter"/>
</dbReference>
<dbReference type="PANTHER" id="PTHR19321">
    <property type="entry name" value="PROTEIN REGULATOR OF CYTOKINESIS 1 PRC1-RELATED"/>
    <property type="match status" value="1"/>
</dbReference>
<dbReference type="EMBL" id="BSYO01000019">
    <property type="protein sequence ID" value="GMH18341.1"/>
    <property type="molecule type" value="Genomic_DNA"/>
</dbReference>
<evidence type="ECO:0000256" key="3">
    <source>
        <dbReference type="ARBA" id="ARBA00006187"/>
    </source>
</evidence>
<comment type="caution">
    <text evidence="15">The sequence shown here is derived from an EMBL/GenBank/DDBJ whole genome shotgun (WGS) entry which is preliminary data.</text>
</comment>
<dbReference type="FunFam" id="1.10.10.60:FF:000007">
    <property type="entry name" value="Two-component response regulator"/>
    <property type="match status" value="1"/>
</dbReference>
<feature type="compositionally biased region" description="Polar residues" evidence="13">
    <location>
        <begin position="608"/>
        <end position="620"/>
    </location>
</feature>
<organism evidence="15 16">
    <name type="scientific">Nepenthes gracilis</name>
    <name type="common">Slender pitcher plant</name>
    <dbReference type="NCBI Taxonomy" id="150966"/>
    <lineage>
        <taxon>Eukaryota</taxon>
        <taxon>Viridiplantae</taxon>
        <taxon>Streptophyta</taxon>
        <taxon>Embryophyta</taxon>
        <taxon>Tracheophyta</taxon>
        <taxon>Spermatophyta</taxon>
        <taxon>Magnoliopsida</taxon>
        <taxon>eudicotyledons</taxon>
        <taxon>Gunneridae</taxon>
        <taxon>Pentapetalae</taxon>
        <taxon>Caryophyllales</taxon>
        <taxon>Nepenthaceae</taxon>
        <taxon>Nepenthes</taxon>
    </lineage>
</organism>
<evidence type="ECO:0000313" key="16">
    <source>
        <dbReference type="Proteomes" id="UP001279734"/>
    </source>
</evidence>
<feature type="compositionally biased region" description="Basic and acidic residues" evidence="13">
    <location>
        <begin position="544"/>
        <end position="566"/>
    </location>
</feature>
<feature type="domain" description="Response regulatory" evidence="14">
    <location>
        <begin position="708"/>
        <end position="833"/>
    </location>
</feature>
<comment type="similarity">
    <text evidence="3">Belongs to the MAP65/ASE1 family.</text>
</comment>
<proteinExistence type="inferred from homology"/>
<keyword evidence="10" id="KW-0539">Nucleus</keyword>